<sequence length="149" mass="16852">MNALPPKNLMEQQVDLVRAVLERRSGMARHLTERVVPHLDPDARQVVEETIEFLDEETDIDGTLSYYLDVAIVEVRSGITAGTFEEKVAIPRERLIGGSEAFDIHRRLSPEAEALQAALPPLEELYYAVRKAVNFADAIKMSLRMFDED</sequence>
<dbReference type="OrthoDB" id="7859359at2"/>
<proteinExistence type="predicted"/>
<reference evidence="1 2" key="1">
    <citation type="submission" date="2017-08" db="EMBL/GenBank/DDBJ databases">
        <title>Draft Genome Sequence of Loktanella cinnabarina Strain XM1, Isolated from Coastal Surface Water.</title>
        <authorList>
            <person name="Ma R."/>
            <person name="Wang J."/>
            <person name="Wang Q."/>
            <person name="Ma Z."/>
            <person name="Li J."/>
            <person name="Chen L."/>
        </authorList>
    </citation>
    <scope>NUCLEOTIDE SEQUENCE [LARGE SCALE GENOMIC DNA]</scope>
    <source>
        <strain evidence="1 2">XM1</strain>
    </source>
</reference>
<evidence type="ECO:0000313" key="2">
    <source>
        <dbReference type="Proteomes" id="UP000221860"/>
    </source>
</evidence>
<dbReference type="EMBL" id="NQWH01000071">
    <property type="protein sequence ID" value="PHP26103.1"/>
    <property type="molecule type" value="Genomic_DNA"/>
</dbReference>
<dbReference type="AlphaFoldDB" id="A0A2G1MBJ5"/>
<evidence type="ECO:0000313" key="1">
    <source>
        <dbReference type="EMBL" id="PHP26103.1"/>
    </source>
</evidence>
<accession>A0A2G1MBJ5</accession>
<protein>
    <submittedName>
        <fullName evidence="1">Uncharacterized protein</fullName>
    </submittedName>
</protein>
<name>A0A2G1MBJ5_9RHOB</name>
<organism evidence="1 2">
    <name type="scientific">Limimaricola cinnabarinus</name>
    <dbReference type="NCBI Taxonomy" id="1125964"/>
    <lineage>
        <taxon>Bacteria</taxon>
        <taxon>Pseudomonadati</taxon>
        <taxon>Pseudomonadota</taxon>
        <taxon>Alphaproteobacteria</taxon>
        <taxon>Rhodobacterales</taxon>
        <taxon>Paracoccaceae</taxon>
        <taxon>Limimaricola</taxon>
    </lineage>
</organism>
<dbReference type="RefSeq" id="WP_099278762.1">
    <property type="nucleotide sequence ID" value="NZ_KZ305002.1"/>
</dbReference>
<gene>
    <name evidence="1" type="ORF">CJ301_18215</name>
</gene>
<keyword evidence="2" id="KW-1185">Reference proteome</keyword>
<comment type="caution">
    <text evidence="1">The sequence shown here is derived from an EMBL/GenBank/DDBJ whole genome shotgun (WGS) entry which is preliminary data.</text>
</comment>
<dbReference type="Proteomes" id="UP000221860">
    <property type="component" value="Unassembled WGS sequence"/>
</dbReference>